<dbReference type="Pfam" id="PF13041">
    <property type="entry name" value="PPR_2"/>
    <property type="match status" value="3"/>
</dbReference>
<evidence type="ECO:0000256" key="2">
    <source>
        <dbReference type="PROSITE-ProRule" id="PRU00708"/>
    </source>
</evidence>
<dbReference type="PANTHER" id="PTHR47926:SF483">
    <property type="entry name" value="TETRATRICOPEPTIDE-LIKE HELICAL DOMAIN SUPERFAMILY"/>
    <property type="match status" value="1"/>
</dbReference>
<dbReference type="Pfam" id="PF00173">
    <property type="entry name" value="Cyt-b5"/>
    <property type="match status" value="1"/>
</dbReference>
<feature type="repeat" description="PPR" evidence="2">
    <location>
        <begin position="534"/>
        <end position="568"/>
    </location>
</feature>
<keyword evidence="6" id="KW-1185">Reference proteome</keyword>
<dbReference type="EMBL" id="SZYD01000015">
    <property type="protein sequence ID" value="KAD3641972.1"/>
    <property type="molecule type" value="Genomic_DNA"/>
</dbReference>
<dbReference type="InterPro" id="IPR002885">
    <property type="entry name" value="PPR_rpt"/>
</dbReference>
<keyword evidence="3" id="KW-0812">Transmembrane</keyword>
<dbReference type="Gene3D" id="1.25.40.10">
    <property type="entry name" value="Tetratricopeptide repeat domain"/>
    <property type="match status" value="3"/>
</dbReference>
<evidence type="ECO:0000256" key="3">
    <source>
        <dbReference type="SAM" id="Phobius"/>
    </source>
</evidence>
<feature type="repeat" description="PPR" evidence="2">
    <location>
        <begin position="365"/>
        <end position="395"/>
    </location>
</feature>
<dbReference type="PANTHER" id="PTHR47926">
    <property type="entry name" value="PENTATRICOPEPTIDE REPEAT-CONTAINING PROTEIN"/>
    <property type="match status" value="1"/>
</dbReference>
<dbReference type="PROSITE" id="PS51375">
    <property type="entry name" value="PPR"/>
    <property type="match status" value="5"/>
</dbReference>
<dbReference type="SMART" id="SM01117">
    <property type="entry name" value="Cyt-b5"/>
    <property type="match status" value="1"/>
</dbReference>
<feature type="transmembrane region" description="Helical" evidence="3">
    <location>
        <begin position="6"/>
        <end position="25"/>
    </location>
</feature>
<evidence type="ECO:0000313" key="5">
    <source>
        <dbReference type="EMBL" id="KAD3641972.1"/>
    </source>
</evidence>
<dbReference type="FunFam" id="1.25.40.10:FF:000158">
    <property type="entry name" value="pentatricopeptide repeat-containing protein At2g33680"/>
    <property type="match status" value="1"/>
</dbReference>
<dbReference type="Pfam" id="PF01535">
    <property type="entry name" value="PPR"/>
    <property type="match status" value="2"/>
</dbReference>
<dbReference type="InterPro" id="IPR046960">
    <property type="entry name" value="PPR_At4g14850-like_plant"/>
</dbReference>
<feature type="repeat" description="PPR" evidence="2">
    <location>
        <begin position="499"/>
        <end position="533"/>
    </location>
</feature>
<dbReference type="OrthoDB" id="185373at2759"/>
<keyword evidence="3" id="KW-0472">Membrane</keyword>
<protein>
    <recommendedName>
        <fullName evidence="4">Cytochrome b5 heme-binding domain-containing protein</fullName>
    </recommendedName>
</protein>
<dbReference type="FunFam" id="1.25.40.10:FF:000348">
    <property type="entry name" value="Pentatricopeptide repeat-containing protein chloroplastic"/>
    <property type="match status" value="1"/>
</dbReference>
<proteinExistence type="predicted"/>
<keyword evidence="1" id="KW-0677">Repeat</keyword>
<dbReference type="Gene3D" id="3.10.120.10">
    <property type="entry name" value="Cytochrome b5-like heme/steroid binding domain"/>
    <property type="match status" value="1"/>
</dbReference>
<dbReference type="NCBIfam" id="TIGR00756">
    <property type="entry name" value="PPR"/>
    <property type="match status" value="4"/>
</dbReference>
<organism evidence="5 6">
    <name type="scientific">Mikania micrantha</name>
    <name type="common">bitter vine</name>
    <dbReference type="NCBI Taxonomy" id="192012"/>
    <lineage>
        <taxon>Eukaryota</taxon>
        <taxon>Viridiplantae</taxon>
        <taxon>Streptophyta</taxon>
        <taxon>Embryophyta</taxon>
        <taxon>Tracheophyta</taxon>
        <taxon>Spermatophyta</taxon>
        <taxon>Magnoliopsida</taxon>
        <taxon>eudicotyledons</taxon>
        <taxon>Gunneridae</taxon>
        <taxon>Pentapetalae</taxon>
        <taxon>asterids</taxon>
        <taxon>campanulids</taxon>
        <taxon>Asterales</taxon>
        <taxon>Asteraceae</taxon>
        <taxon>Asteroideae</taxon>
        <taxon>Heliantheae alliance</taxon>
        <taxon>Eupatorieae</taxon>
        <taxon>Mikania</taxon>
    </lineage>
</organism>
<dbReference type="InterPro" id="IPR001199">
    <property type="entry name" value="Cyt_B5-like_heme/steroid-bd"/>
</dbReference>
<keyword evidence="3" id="KW-1133">Transmembrane helix</keyword>
<feature type="repeat" description="PPR" evidence="2">
    <location>
        <begin position="265"/>
        <end position="299"/>
    </location>
</feature>
<gene>
    <name evidence="5" type="ORF">E3N88_31196</name>
</gene>
<dbReference type="Proteomes" id="UP000326396">
    <property type="component" value="Linkage Group LG5"/>
</dbReference>
<feature type="repeat" description="PPR" evidence="2">
    <location>
        <begin position="396"/>
        <end position="430"/>
    </location>
</feature>
<dbReference type="GO" id="GO:0009451">
    <property type="term" value="P:RNA modification"/>
    <property type="evidence" value="ECO:0007669"/>
    <property type="project" value="InterPro"/>
</dbReference>
<evidence type="ECO:0000256" key="1">
    <source>
        <dbReference type="ARBA" id="ARBA00022737"/>
    </source>
</evidence>
<sequence length="648" mass="71964">MGVSPFVGIAITIALISLFFALYPLTYRLPASPSPSSLRLFTAEELAMYNGTDDGLPILLGILGSVFDVTKGKSHYGKGGGYNHFAGRDASRAFISGNFTGDGLTDSLVGLSSTEVKSIVEWREFYIKTYMPVGKLVGRYYDIEGNPTKYLKGVEAKAARGAQLMEKQKKEEAKVPSCNSKWSQDEGSEPMVSAALLCKNGNLITLLENCKSFCYFKQMHSIMITFGIPLIQEDVFVSRFLSFAATSSNNMDYAYAIFLQLPNPTIFNWNTIIRGYSKSRNPNKSISVFIDMLQVGVAPDHLTYPFLTKAASHLQEVRLGLSVHGRVVKDGFVADRFVKNSLIHFAGSFKDAVYARKLFDEMSKNLVSWNSMLDCYVKCKEVLLAREVFDLMPERDVVSWSSMIDGYVKGGDYYEALAIFKRMHGSGANANEVTMVSVLSACAHLGALEQGIKMHQYIIDKRITLTLVLRTSLVDMYAKCGAVDKALTVFRGASMRQTDVLIWNAMIGGLATHGFVHEALSMFTEMQNTGISPDEITYLCILSACAHGGLVHKAWYYFKCLSQNGMNPKTEHYACMIDALARAGQLIEAYTFLAQMPVEPTASMFIAHDKTHPQFEQIYGIMNLIVKQLTDADFEMSQYDCIFGIVDM</sequence>
<name>A0A5N6MPK0_9ASTR</name>
<dbReference type="GO" id="GO:0099402">
    <property type="term" value="P:plant organ development"/>
    <property type="evidence" value="ECO:0007669"/>
    <property type="project" value="UniProtKB-ARBA"/>
</dbReference>
<dbReference type="InterPro" id="IPR036400">
    <property type="entry name" value="Cyt_B5-like_heme/steroid_sf"/>
</dbReference>
<dbReference type="SUPFAM" id="SSF55856">
    <property type="entry name" value="Cytochrome b5-like heme/steroid binding domain"/>
    <property type="match status" value="1"/>
</dbReference>
<dbReference type="AlphaFoldDB" id="A0A5N6MPK0"/>
<evidence type="ECO:0000313" key="6">
    <source>
        <dbReference type="Proteomes" id="UP000326396"/>
    </source>
</evidence>
<feature type="domain" description="Cytochrome b5 heme-binding" evidence="4">
    <location>
        <begin position="41"/>
        <end position="137"/>
    </location>
</feature>
<reference evidence="5 6" key="1">
    <citation type="submission" date="2019-05" db="EMBL/GenBank/DDBJ databases">
        <title>Mikania micrantha, genome provides insights into the molecular mechanism of rapid growth.</title>
        <authorList>
            <person name="Liu B."/>
        </authorList>
    </citation>
    <scope>NUCLEOTIDE SEQUENCE [LARGE SCALE GENOMIC DNA]</scope>
    <source>
        <strain evidence="5">NLD-2019</strain>
        <tissue evidence="5">Leaf</tissue>
    </source>
</reference>
<accession>A0A5N6MPK0</accession>
<dbReference type="InterPro" id="IPR011990">
    <property type="entry name" value="TPR-like_helical_dom_sf"/>
</dbReference>
<evidence type="ECO:0000259" key="4">
    <source>
        <dbReference type="SMART" id="SM01117"/>
    </source>
</evidence>
<dbReference type="GO" id="GO:0003723">
    <property type="term" value="F:RNA binding"/>
    <property type="evidence" value="ECO:0007669"/>
    <property type="project" value="InterPro"/>
</dbReference>
<comment type="caution">
    <text evidence="5">The sequence shown here is derived from an EMBL/GenBank/DDBJ whole genome shotgun (WGS) entry which is preliminary data.</text>
</comment>